<sequence>MFSQASWKAVGKDPSTNVTPVINVNGNSESRDTSTPNQTMNLSTIVSRIHHTSSNGLRRPFQLLKVNSSMSDLETNLYWEFGKFTSRDGESLESYYSRFYKMMNDLVRNQCDVTNHQVNVQFLLQLQPEWQRVVTLVKQIQELKTVSYHKLYDILKQHQNEVNEIRAGRLARTANPLALVAQQQLVYHPQNILITTLNIPQPDHNKLPEIEEKKLEQDDHDDDDDDDDLAKERDLLASLIEKLKCKIDDSKNHNKFLESSNKALVDKLNGEIEDFKTKNKSLESSNNHFKEVNNELSKTNQLLFKDLKKFQAKLSRYHDVNYTSKVAIDCAKAKGDLMSYKIESKKSSNEYTRKINDLNQTISNMKKELFAHQETISIMSQEKKAQIKFYKTRKDKELDKVIALEDKVKILDDIVYEIGQSVQTMNMLNRNCKTSFEKPECLKKAQRANPRLYDIGCYNDNLALMLAPESDETIHLANESRSKLSDLIRPFDYDQLNNLYDLFVPQREKSPEQQYFSKESKMSHTSANNEISKESFNKQTTLLEKRMDESIPWDQKCKSSKELFKIKRSVDTIFDGVERCKQTIAKRTYFGNIDPFIQNTIEGNFCPQIRRINADLEKFHLCLQEEMFLNEIDRLSREYYYADHMNAILGVYTEMDEVTNLQCDYLEALEKCERLEKELSKSRTMSTSFEALQKHAINLELVLQQCKEQIKNDKSFKENQSNVFLKEREQYFEIQDLKAQLQDKGIAISELKKLIEKMKGKYVETKFEKSSVIRQPNAFKSQRQSILGKPTTFSDSLAKTDFSKSKSVTTNNVSNDFSKPVTAQILPQKVMTISKNTNVIAPGMYKVHTKPNQTRTPQLPQDIRKTNKRVSFSTGVIPTTSVSRPQLKSNQLEDRVMPNISQGKKQEVEDHRRNFKFSNNKTFVTACNDSLNAKTSNVNFVCVTCGKCVLNDNHDICVLHYINGVNSRTKKPMAVHISTREHKQTVNRSVATPLKRTVALESTNQKPKHTTRMLYEHVLVEIILFIIDSGCSKHMTGNLKLLSNFVEKFLGTVKFRNDQIAPILGYGDLVQGKITIKRVYYVEGLNHNLFSVGQFCDADLEVAFWKSTCYIRDLQGNDLLTGSRGTDLYSITLQDTSSPNPICLMAKASSSQAWLWHRRLSHLNFDTINLLSKNNIVTGLPKLKFVKDHLCSSCELGKAKRKSFHTKTTPSSKRRLQLLHMDLCGPMRVESINGKKYVLVIVDDYSRYTWTHFLRSKDETPKVLIYFLKLVQRGLHAQVRAVQTDNGT</sequence>
<comment type="function">
    <text evidence="1">The aspartyl protease (PR) mediates the proteolytic cleavages of the Gag and Gag-Pol polyproteins after assembly of the VLP.</text>
</comment>
<keyword evidence="16" id="KW-0175">Coiled coil</keyword>
<dbReference type="Proteomes" id="UP001151760">
    <property type="component" value="Unassembled WGS sequence"/>
</dbReference>
<accession>A0ABQ5IV52</accession>
<reference evidence="19" key="2">
    <citation type="submission" date="2022-01" db="EMBL/GenBank/DDBJ databases">
        <authorList>
            <person name="Yamashiro T."/>
            <person name="Shiraishi A."/>
            <person name="Satake H."/>
            <person name="Nakayama K."/>
        </authorList>
    </citation>
    <scope>NUCLEOTIDE SEQUENCE</scope>
</reference>
<keyword evidence="8" id="KW-0378">Hydrolase</keyword>
<dbReference type="PROSITE" id="PS50994">
    <property type="entry name" value="INTEGRASE"/>
    <property type="match status" value="1"/>
</dbReference>
<evidence type="ECO:0000256" key="1">
    <source>
        <dbReference type="ARBA" id="ARBA00002180"/>
    </source>
</evidence>
<dbReference type="InterPro" id="IPR039537">
    <property type="entry name" value="Retrotran_Ty1/copia-like"/>
</dbReference>
<evidence type="ECO:0000256" key="16">
    <source>
        <dbReference type="SAM" id="Coils"/>
    </source>
</evidence>
<dbReference type="Pfam" id="PF13976">
    <property type="entry name" value="gag_pre-integrs"/>
    <property type="match status" value="1"/>
</dbReference>
<feature type="region of interest" description="Disordered" evidence="17">
    <location>
        <begin position="18"/>
        <end position="38"/>
    </location>
</feature>
<evidence type="ECO:0000256" key="15">
    <source>
        <dbReference type="ARBA" id="ARBA00023172"/>
    </source>
</evidence>
<evidence type="ECO:0000256" key="5">
    <source>
        <dbReference type="ARBA" id="ARBA00022723"/>
    </source>
</evidence>
<keyword evidence="13" id="KW-0808">Transferase</keyword>
<keyword evidence="12" id="KW-0695">RNA-directed DNA polymerase</keyword>
<feature type="coiled-coil region" evidence="16">
    <location>
        <begin position="348"/>
        <end position="375"/>
    </location>
</feature>
<feature type="coiled-coil region" evidence="16">
    <location>
        <begin position="658"/>
        <end position="709"/>
    </location>
</feature>
<evidence type="ECO:0000313" key="20">
    <source>
        <dbReference type="Proteomes" id="UP001151760"/>
    </source>
</evidence>
<keyword evidence="2" id="KW-1188">Viral release from host cell</keyword>
<dbReference type="PANTHER" id="PTHR42648">
    <property type="entry name" value="TRANSPOSASE, PUTATIVE-RELATED"/>
    <property type="match status" value="1"/>
</dbReference>
<evidence type="ECO:0000256" key="3">
    <source>
        <dbReference type="ARBA" id="ARBA00022670"/>
    </source>
</evidence>
<dbReference type="EMBL" id="BQNB010021129">
    <property type="protein sequence ID" value="GJU03193.1"/>
    <property type="molecule type" value="Genomic_DNA"/>
</dbReference>
<keyword evidence="13" id="KW-0548">Nucleotidyltransferase</keyword>
<keyword evidence="4" id="KW-0540">Nuclease</keyword>
<name>A0ABQ5IV52_9ASTR</name>
<evidence type="ECO:0000256" key="17">
    <source>
        <dbReference type="SAM" id="MobiDB-lite"/>
    </source>
</evidence>
<proteinExistence type="predicted"/>
<evidence type="ECO:0000256" key="11">
    <source>
        <dbReference type="ARBA" id="ARBA00022908"/>
    </source>
</evidence>
<evidence type="ECO:0000259" key="18">
    <source>
        <dbReference type="PROSITE" id="PS50994"/>
    </source>
</evidence>
<feature type="domain" description="Integrase catalytic" evidence="18">
    <location>
        <begin position="1206"/>
        <end position="1288"/>
    </location>
</feature>
<evidence type="ECO:0000313" key="19">
    <source>
        <dbReference type="EMBL" id="GJU03193.1"/>
    </source>
</evidence>
<keyword evidence="10" id="KW-0460">Magnesium</keyword>
<organism evidence="19 20">
    <name type="scientific">Tanacetum coccineum</name>
    <dbReference type="NCBI Taxonomy" id="301880"/>
    <lineage>
        <taxon>Eukaryota</taxon>
        <taxon>Viridiplantae</taxon>
        <taxon>Streptophyta</taxon>
        <taxon>Embryophyta</taxon>
        <taxon>Tracheophyta</taxon>
        <taxon>Spermatophyta</taxon>
        <taxon>Magnoliopsida</taxon>
        <taxon>eudicotyledons</taxon>
        <taxon>Gunneridae</taxon>
        <taxon>Pentapetalae</taxon>
        <taxon>asterids</taxon>
        <taxon>campanulids</taxon>
        <taxon>Asterales</taxon>
        <taxon>Asteraceae</taxon>
        <taxon>Asteroideae</taxon>
        <taxon>Anthemideae</taxon>
        <taxon>Anthemidinae</taxon>
        <taxon>Tanacetum</taxon>
    </lineage>
</organism>
<dbReference type="Gene3D" id="3.30.420.10">
    <property type="entry name" value="Ribonuclease H-like superfamily/Ribonuclease H"/>
    <property type="match status" value="1"/>
</dbReference>
<dbReference type="Pfam" id="PF00665">
    <property type="entry name" value="rve"/>
    <property type="match status" value="1"/>
</dbReference>
<reference evidence="19" key="1">
    <citation type="journal article" date="2022" name="Int. J. Mol. Sci.">
        <title>Draft Genome of Tanacetum Coccineum: Genomic Comparison of Closely Related Tanacetum-Family Plants.</title>
        <authorList>
            <person name="Yamashiro T."/>
            <person name="Shiraishi A."/>
            <person name="Nakayama K."/>
            <person name="Satake H."/>
        </authorList>
    </citation>
    <scope>NUCLEOTIDE SEQUENCE</scope>
</reference>
<gene>
    <name evidence="19" type="ORF">Tco_1113531</name>
</gene>
<keyword evidence="13" id="KW-0239">DNA-directed DNA polymerase</keyword>
<evidence type="ECO:0000256" key="12">
    <source>
        <dbReference type="ARBA" id="ARBA00022918"/>
    </source>
</evidence>
<keyword evidence="14" id="KW-0917">Virion maturation</keyword>
<keyword evidence="20" id="KW-1185">Reference proteome</keyword>
<keyword evidence="5" id="KW-0479">Metal-binding</keyword>
<dbReference type="Pfam" id="PF22936">
    <property type="entry name" value="Pol_BBD"/>
    <property type="match status" value="1"/>
</dbReference>
<evidence type="ECO:0000256" key="4">
    <source>
        <dbReference type="ARBA" id="ARBA00022722"/>
    </source>
</evidence>
<protein>
    <submittedName>
        <fullName evidence="19">Retrovirus-related pol polyprotein from transposon TNT 1-94</fullName>
    </submittedName>
</protein>
<dbReference type="PANTHER" id="PTHR42648:SF11">
    <property type="entry name" value="TRANSPOSON TY4-P GAG-POL POLYPROTEIN"/>
    <property type="match status" value="1"/>
</dbReference>
<evidence type="ECO:0000256" key="14">
    <source>
        <dbReference type="ARBA" id="ARBA00023113"/>
    </source>
</evidence>
<evidence type="ECO:0000256" key="10">
    <source>
        <dbReference type="ARBA" id="ARBA00022842"/>
    </source>
</evidence>
<keyword evidence="7" id="KW-0255">Endonuclease</keyword>
<dbReference type="InterPro" id="IPR025724">
    <property type="entry name" value="GAG-pre-integrase_dom"/>
</dbReference>
<evidence type="ECO:0000256" key="8">
    <source>
        <dbReference type="ARBA" id="ARBA00022801"/>
    </source>
</evidence>
<dbReference type="InterPro" id="IPR001584">
    <property type="entry name" value="Integrase_cat-core"/>
</dbReference>
<dbReference type="InterPro" id="IPR012337">
    <property type="entry name" value="RNaseH-like_sf"/>
</dbReference>
<keyword evidence="3" id="KW-0645">Protease</keyword>
<keyword evidence="6" id="KW-0547">Nucleotide-binding</keyword>
<evidence type="ECO:0000256" key="13">
    <source>
        <dbReference type="ARBA" id="ARBA00022932"/>
    </source>
</evidence>
<comment type="caution">
    <text evidence="19">The sequence shown here is derived from an EMBL/GenBank/DDBJ whole genome shotgun (WGS) entry which is preliminary data.</text>
</comment>
<dbReference type="SUPFAM" id="SSF53098">
    <property type="entry name" value="Ribonuclease H-like"/>
    <property type="match status" value="1"/>
</dbReference>
<dbReference type="InterPro" id="IPR036397">
    <property type="entry name" value="RNaseH_sf"/>
</dbReference>
<keyword evidence="11" id="KW-0229">DNA integration</keyword>
<evidence type="ECO:0000256" key="7">
    <source>
        <dbReference type="ARBA" id="ARBA00022759"/>
    </source>
</evidence>
<keyword evidence="15" id="KW-0233">DNA recombination</keyword>
<evidence type="ECO:0000256" key="2">
    <source>
        <dbReference type="ARBA" id="ARBA00022612"/>
    </source>
</evidence>
<evidence type="ECO:0000256" key="9">
    <source>
        <dbReference type="ARBA" id="ARBA00022840"/>
    </source>
</evidence>
<dbReference type="InterPro" id="IPR054722">
    <property type="entry name" value="PolX-like_BBD"/>
</dbReference>
<evidence type="ECO:0000256" key="6">
    <source>
        <dbReference type="ARBA" id="ARBA00022741"/>
    </source>
</evidence>
<keyword evidence="9" id="KW-0067">ATP-binding</keyword>
<feature type="coiled-coil region" evidence="16">
    <location>
        <begin position="240"/>
        <end position="285"/>
    </location>
</feature>